<proteinExistence type="predicted"/>
<dbReference type="AlphaFoldDB" id="A0A0M3JP13"/>
<evidence type="ECO:0000313" key="1">
    <source>
        <dbReference type="WBParaSite" id="ASIM_0000940601-mRNA-1"/>
    </source>
</evidence>
<name>A0A0M3JP13_ANISI</name>
<dbReference type="WBParaSite" id="ASIM_0000940601-mRNA-1">
    <property type="protein sequence ID" value="ASIM_0000940601-mRNA-1"/>
    <property type="gene ID" value="ASIM_0000940601"/>
</dbReference>
<reference evidence="1" key="1">
    <citation type="submission" date="2017-02" db="UniProtKB">
        <authorList>
            <consortium name="WormBaseParasite"/>
        </authorList>
    </citation>
    <scope>IDENTIFICATION</scope>
</reference>
<sequence length="101" mass="11063">LFGIPCDSNLKLDIFYLKAARVRRAQFVIDWHNYTYSILREKYGLEGLRTTRVAAVMARGAITPSDDTNSGAISGSNAAAGSGDVRLRRMTKGERAVQVAN</sequence>
<protein>
    <submittedName>
        <fullName evidence="1">Peptidase_M28 domain-containing protein</fullName>
    </submittedName>
</protein>
<accession>A0A0M3JP13</accession>
<organism evidence="1">
    <name type="scientific">Anisakis simplex</name>
    <name type="common">Herring worm</name>
    <dbReference type="NCBI Taxonomy" id="6269"/>
    <lineage>
        <taxon>Eukaryota</taxon>
        <taxon>Metazoa</taxon>
        <taxon>Ecdysozoa</taxon>
        <taxon>Nematoda</taxon>
        <taxon>Chromadorea</taxon>
        <taxon>Rhabditida</taxon>
        <taxon>Spirurina</taxon>
        <taxon>Ascaridomorpha</taxon>
        <taxon>Ascaridoidea</taxon>
        <taxon>Anisakidae</taxon>
        <taxon>Anisakis</taxon>
        <taxon>Anisakis simplex complex</taxon>
    </lineage>
</organism>